<keyword evidence="3" id="KW-1185">Reference proteome</keyword>
<dbReference type="Proteomes" id="UP001596516">
    <property type="component" value="Unassembled WGS sequence"/>
</dbReference>
<sequence>MRRRARWLILLALALGAIAVGLVWQRDMRAIEAQLAASARVIQTSFGPVAYATGGQGVPVLVIHGAGGGHDQGALMAQAFLPEGTGWIAPSRFGYPGSGLPADPSTAAQADAFAELLDGLGIGRVTVIAMSGGVPPALQFALRHPERVQALILLSLAPYAPLTAAKQELPVPIWHYDALFATDLPLWTVLRLSPRALAPIFDARPELTAHMTATEAAFLDAMIAAFLPVTGRRAGLANEGAAIDPAHPIDPGAIRVPVLIVHALDDRLAPVATAQFTAQGIPGALTLLFPTGGHLLLGHHEEVRQQIAAFLVAHVPAAAE</sequence>
<evidence type="ECO:0000313" key="2">
    <source>
        <dbReference type="EMBL" id="MFC7704543.1"/>
    </source>
</evidence>
<dbReference type="PANTHER" id="PTHR43433:SF1">
    <property type="entry name" value="BLL5160 PROTEIN"/>
    <property type="match status" value="1"/>
</dbReference>
<reference evidence="3" key="1">
    <citation type="journal article" date="2019" name="Int. J. Syst. Evol. Microbiol.">
        <title>The Global Catalogue of Microorganisms (GCM) 10K type strain sequencing project: providing services to taxonomists for standard genome sequencing and annotation.</title>
        <authorList>
            <consortium name="The Broad Institute Genomics Platform"/>
            <consortium name="The Broad Institute Genome Sequencing Center for Infectious Disease"/>
            <person name="Wu L."/>
            <person name="Ma J."/>
        </authorList>
    </citation>
    <scope>NUCLEOTIDE SEQUENCE [LARGE SCALE GENOMIC DNA]</scope>
    <source>
        <strain evidence="3">CGMCC 1.12750</strain>
    </source>
</reference>
<name>A0ABW2UKR7_9RHOB</name>
<dbReference type="EMBL" id="JBHTFQ010000005">
    <property type="protein sequence ID" value="MFC7704543.1"/>
    <property type="molecule type" value="Genomic_DNA"/>
</dbReference>
<gene>
    <name evidence="2" type="ORF">ACFQXB_10090</name>
</gene>
<dbReference type="Pfam" id="PF00561">
    <property type="entry name" value="Abhydrolase_1"/>
    <property type="match status" value="1"/>
</dbReference>
<dbReference type="Gene3D" id="3.40.50.1820">
    <property type="entry name" value="alpha/beta hydrolase"/>
    <property type="match status" value="1"/>
</dbReference>
<accession>A0ABW2UKR7</accession>
<evidence type="ECO:0000313" key="3">
    <source>
        <dbReference type="Proteomes" id="UP001596516"/>
    </source>
</evidence>
<dbReference type="RefSeq" id="WP_377402992.1">
    <property type="nucleotide sequence ID" value="NZ_JBHTFQ010000005.1"/>
</dbReference>
<protein>
    <submittedName>
        <fullName evidence="2">Alpha/beta fold hydrolase</fullName>
    </submittedName>
</protein>
<feature type="domain" description="AB hydrolase-1" evidence="1">
    <location>
        <begin position="59"/>
        <end position="297"/>
    </location>
</feature>
<dbReference type="SUPFAM" id="SSF53474">
    <property type="entry name" value="alpha/beta-Hydrolases"/>
    <property type="match status" value="1"/>
</dbReference>
<evidence type="ECO:0000259" key="1">
    <source>
        <dbReference type="Pfam" id="PF00561"/>
    </source>
</evidence>
<dbReference type="InterPro" id="IPR000073">
    <property type="entry name" value="AB_hydrolase_1"/>
</dbReference>
<comment type="caution">
    <text evidence="2">The sequence shown here is derived from an EMBL/GenBank/DDBJ whole genome shotgun (WGS) entry which is preliminary data.</text>
</comment>
<proteinExistence type="predicted"/>
<organism evidence="2 3">
    <name type="scientific">Plastorhodobacter daqingensis</name>
    <dbReference type="NCBI Taxonomy" id="1387281"/>
    <lineage>
        <taxon>Bacteria</taxon>
        <taxon>Pseudomonadati</taxon>
        <taxon>Pseudomonadota</taxon>
        <taxon>Alphaproteobacteria</taxon>
        <taxon>Rhodobacterales</taxon>
        <taxon>Paracoccaceae</taxon>
        <taxon>Plastorhodobacter</taxon>
    </lineage>
</organism>
<dbReference type="GO" id="GO:0016787">
    <property type="term" value="F:hydrolase activity"/>
    <property type="evidence" value="ECO:0007669"/>
    <property type="project" value="UniProtKB-KW"/>
</dbReference>
<keyword evidence="2" id="KW-0378">Hydrolase</keyword>
<dbReference type="InterPro" id="IPR050471">
    <property type="entry name" value="AB_hydrolase"/>
</dbReference>
<dbReference type="PANTHER" id="PTHR43433">
    <property type="entry name" value="HYDROLASE, ALPHA/BETA FOLD FAMILY PROTEIN"/>
    <property type="match status" value="1"/>
</dbReference>
<dbReference type="InterPro" id="IPR029058">
    <property type="entry name" value="AB_hydrolase_fold"/>
</dbReference>